<reference evidence="7 8" key="1">
    <citation type="submission" date="2019-04" db="EMBL/GenBank/DDBJ databases">
        <title>Kribbella sp. NEAU-THZ 27 nov., a novel actinomycete isolated from soil.</title>
        <authorList>
            <person name="Duan L."/>
        </authorList>
    </citation>
    <scope>NUCLEOTIDE SEQUENCE [LARGE SCALE GENOMIC DNA]</scope>
    <source>
        <strain evidence="8">NEAU-THZ27</strain>
    </source>
</reference>
<keyword evidence="4" id="KW-0804">Transcription</keyword>
<name>A0A4U3M3L9_9ACTN</name>
<dbReference type="GO" id="GO:0003677">
    <property type="term" value="F:DNA binding"/>
    <property type="evidence" value="ECO:0007669"/>
    <property type="project" value="UniProtKB-KW"/>
</dbReference>
<dbReference type="Pfam" id="PF00126">
    <property type="entry name" value="HTH_1"/>
    <property type="match status" value="1"/>
</dbReference>
<dbReference type="PANTHER" id="PTHR30346:SF29">
    <property type="entry name" value="LYSR SUBSTRATE-BINDING"/>
    <property type="match status" value="1"/>
</dbReference>
<dbReference type="SUPFAM" id="SSF53850">
    <property type="entry name" value="Periplasmic binding protein-like II"/>
    <property type="match status" value="1"/>
</dbReference>
<feature type="region of interest" description="Disordered" evidence="5">
    <location>
        <begin position="94"/>
        <end position="113"/>
    </location>
</feature>
<dbReference type="InterPro" id="IPR005119">
    <property type="entry name" value="LysR_subst-bd"/>
</dbReference>
<dbReference type="RefSeq" id="WP_137253119.1">
    <property type="nucleotide sequence ID" value="NZ_JBHSPQ010000001.1"/>
</dbReference>
<dbReference type="GO" id="GO:0003700">
    <property type="term" value="F:DNA-binding transcription factor activity"/>
    <property type="evidence" value="ECO:0007669"/>
    <property type="project" value="InterPro"/>
</dbReference>
<accession>A0A4U3M3L9</accession>
<dbReference type="SUPFAM" id="SSF46785">
    <property type="entry name" value="Winged helix' DNA-binding domain"/>
    <property type="match status" value="1"/>
</dbReference>
<evidence type="ECO:0000256" key="4">
    <source>
        <dbReference type="ARBA" id="ARBA00023163"/>
    </source>
</evidence>
<evidence type="ECO:0000256" key="3">
    <source>
        <dbReference type="ARBA" id="ARBA00023125"/>
    </source>
</evidence>
<evidence type="ECO:0000256" key="5">
    <source>
        <dbReference type="SAM" id="MobiDB-lite"/>
    </source>
</evidence>
<dbReference type="OrthoDB" id="4131546at2"/>
<evidence type="ECO:0000313" key="8">
    <source>
        <dbReference type="Proteomes" id="UP000305836"/>
    </source>
</evidence>
<organism evidence="7 8">
    <name type="scientific">Kribbella jiaozuonensis</name>
    <dbReference type="NCBI Taxonomy" id="2575441"/>
    <lineage>
        <taxon>Bacteria</taxon>
        <taxon>Bacillati</taxon>
        <taxon>Actinomycetota</taxon>
        <taxon>Actinomycetes</taxon>
        <taxon>Propionibacteriales</taxon>
        <taxon>Kribbellaceae</taxon>
        <taxon>Kribbella</taxon>
    </lineage>
</organism>
<dbReference type="Proteomes" id="UP000305836">
    <property type="component" value="Unassembled WGS sequence"/>
</dbReference>
<evidence type="ECO:0000256" key="2">
    <source>
        <dbReference type="ARBA" id="ARBA00023015"/>
    </source>
</evidence>
<comment type="similarity">
    <text evidence="1">Belongs to the LysR transcriptional regulatory family.</text>
</comment>
<dbReference type="AlphaFoldDB" id="A0A4U3M3L9"/>
<feature type="domain" description="HTH lysR-type" evidence="6">
    <location>
        <begin position="1"/>
        <end position="56"/>
    </location>
</feature>
<keyword evidence="2" id="KW-0805">Transcription regulation</keyword>
<dbReference type="InterPro" id="IPR036390">
    <property type="entry name" value="WH_DNA-bd_sf"/>
</dbReference>
<evidence type="ECO:0000256" key="1">
    <source>
        <dbReference type="ARBA" id="ARBA00009437"/>
    </source>
</evidence>
<dbReference type="FunFam" id="1.10.10.10:FF:000001">
    <property type="entry name" value="LysR family transcriptional regulator"/>
    <property type="match status" value="1"/>
</dbReference>
<evidence type="ECO:0000313" key="7">
    <source>
        <dbReference type="EMBL" id="TKK82424.1"/>
    </source>
</evidence>
<sequence>MDPHLLRTFVTVAECGSFSAAAERLGYTQSAVSQHISTLENDLGTPLLRRRPVTPTPAGERLLEHAAPILLRLTAARADVRRAVSTTPTPLTVAATPLASGGGRSSGAAAPGPPGGLLSAALRQVRRLHPGTEVRLTVCGREEVVEGVASGDFALGLVDGVAAPSDPLRLSDSMHLRTTAVAHDDLVVALPNDHPLASRRGIALRDLADARWINAPDLAAPLAVLRATTGSDGFRPAITYAGTDLHTLLTLIANGHGLAVLPRSAPAQVAVPLTSPRLVHRTELLHGHLSEPAATALAAALSK</sequence>
<keyword evidence="3" id="KW-0238">DNA-binding</keyword>
<dbReference type="InterPro" id="IPR000847">
    <property type="entry name" value="LysR_HTH_N"/>
</dbReference>
<keyword evidence="8" id="KW-1185">Reference proteome</keyword>
<proteinExistence type="inferred from homology"/>
<gene>
    <name evidence="7" type="ORF">FDA38_06455</name>
</gene>
<dbReference type="CDD" id="cd08414">
    <property type="entry name" value="PBP2_LTTR_aromatics_like"/>
    <property type="match status" value="1"/>
</dbReference>
<dbReference type="Pfam" id="PF03466">
    <property type="entry name" value="LysR_substrate"/>
    <property type="match status" value="1"/>
</dbReference>
<dbReference type="Gene3D" id="3.40.190.290">
    <property type="match status" value="1"/>
</dbReference>
<protein>
    <submittedName>
        <fullName evidence="7">LysR family transcriptional regulator</fullName>
    </submittedName>
</protein>
<dbReference type="GO" id="GO:0032993">
    <property type="term" value="C:protein-DNA complex"/>
    <property type="evidence" value="ECO:0007669"/>
    <property type="project" value="TreeGrafter"/>
</dbReference>
<evidence type="ECO:0000259" key="6">
    <source>
        <dbReference type="PROSITE" id="PS50931"/>
    </source>
</evidence>
<dbReference type="Gene3D" id="1.10.10.10">
    <property type="entry name" value="Winged helix-like DNA-binding domain superfamily/Winged helix DNA-binding domain"/>
    <property type="match status" value="1"/>
</dbReference>
<comment type="caution">
    <text evidence="7">The sequence shown here is derived from an EMBL/GenBank/DDBJ whole genome shotgun (WGS) entry which is preliminary data.</text>
</comment>
<dbReference type="EMBL" id="SZPZ01000001">
    <property type="protein sequence ID" value="TKK82424.1"/>
    <property type="molecule type" value="Genomic_DNA"/>
</dbReference>
<dbReference type="PRINTS" id="PR00039">
    <property type="entry name" value="HTHLYSR"/>
</dbReference>
<dbReference type="PANTHER" id="PTHR30346">
    <property type="entry name" value="TRANSCRIPTIONAL DUAL REGULATOR HCAR-RELATED"/>
    <property type="match status" value="1"/>
</dbReference>
<dbReference type="PROSITE" id="PS50931">
    <property type="entry name" value="HTH_LYSR"/>
    <property type="match status" value="1"/>
</dbReference>
<dbReference type="InterPro" id="IPR036388">
    <property type="entry name" value="WH-like_DNA-bd_sf"/>
</dbReference>